<name>A0ABR3F0K2_9AGAR</name>
<dbReference type="SUPFAM" id="SSF52047">
    <property type="entry name" value="RNI-like"/>
    <property type="match status" value="1"/>
</dbReference>
<gene>
    <name evidence="1" type="ORF">V5O48_013257</name>
</gene>
<keyword evidence="2" id="KW-1185">Reference proteome</keyword>
<comment type="caution">
    <text evidence="1">The sequence shown here is derived from an EMBL/GenBank/DDBJ whole genome shotgun (WGS) entry which is preliminary data.</text>
</comment>
<proteinExistence type="predicted"/>
<organism evidence="1 2">
    <name type="scientific">Marasmius crinis-equi</name>
    <dbReference type="NCBI Taxonomy" id="585013"/>
    <lineage>
        <taxon>Eukaryota</taxon>
        <taxon>Fungi</taxon>
        <taxon>Dikarya</taxon>
        <taxon>Basidiomycota</taxon>
        <taxon>Agaricomycotina</taxon>
        <taxon>Agaricomycetes</taxon>
        <taxon>Agaricomycetidae</taxon>
        <taxon>Agaricales</taxon>
        <taxon>Marasmiineae</taxon>
        <taxon>Marasmiaceae</taxon>
        <taxon>Marasmius</taxon>
    </lineage>
</organism>
<protein>
    <recommendedName>
        <fullName evidence="3">F-box domain-containing protein</fullName>
    </recommendedName>
</protein>
<evidence type="ECO:0000313" key="1">
    <source>
        <dbReference type="EMBL" id="KAL0568727.1"/>
    </source>
</evidence>
<dbReference type="EMBL" id="JBAHYK010001271">
    <property type="protein sequence ID" value="KAL0568727.1"/>
    <property type="molecule type" value="Genomic_DNA"/>
</dbReference>
<accession>A0ABR3F0K2</accession>
<evidence type="ECO:0008006" key="3">
    <source>
        <dbReference type="Google" id="ProtNLM"/>
    </source>
</evidence>
<evidence type="ECO:0000313" key="2">
    <source>
        <dbReference type="Proteomes" id="UP001465976"/>
    </source>
</evidence>
<reference evidence="1 2" key="1">
    <citation type="submission" date="2024-02" db="EMBL/GenBank/DDBJ databases">
        <title>A draft genome for the cacao thread blight pathogen Marasmius crinis-equi.</title>
        <authorList>
            <person name="Cohen S.P."/>
            <person name="Baruah I.K."/>
            <person name="Amoako-Attah I."/>
            <person name="Bukari Y."/>
            <person name="Meinhardt L.W."/>
            <person name="Bailey B.A."/>
        </authorList>
    </citation>
    <scope>NUCLEOTIDE SEQUENCE [LARGE SCALE GENOMIC DNA]</scope>
    <source>
        <strain evidence="1 2">GH-76</strain>
    </source>
</reference>
<sequence length="332" mass="37821">MAHVQHRPPWTLGKVCRAWRSSALSLPHLWTNFDLDLDSNLSFEHPIYRGDMQMLVVQLERCDGQPIHARLGDPPDEFDTSVAYQILSTVLSTSTRVASLSLRIDSCMFDCLEKHFMARPFPDLQEINLNNEAERSLADRLGPVAFQIAPRLRSLNIWGHNNLKRLEVSWAQITRYISRDSEEFYAETACITRFSPIRESADVLVGLCAAPVEDDRHATPGFMQLFDSITLPALRILKFSNSTRESSQSLDRFVRRSGCSLRVLTIYEISFHDERDVFSLLTSGSLKALEFLSLGMGSDRDYERKALILNGLTRDPAQEDHFPQLRVSETNC</sequence>
<dbReference type="Proteomes" id="UP001465976">
    <property type="component" value="Unassembled WGS sequence"/>
</dbReference>